<protein>
    <recommendedName>
        <fullName evidence="8">TraD/TraG TraM recognition site domain-containing protein</fullName>
    </recommendedName>
</protein>
<dbReference type="SUPFAM" id="SSF52540">
    <property type="entry name" value="P-loop containing nucleoside triphosphate hydrolases"/>
    <property type="match status" value="1"/>
</dbReference>
<organism evidence="9 10">
    <name type="scientific">Enterococcus cecorum</name>
    <dbReference type="NCBI Taxonomy" id="44008"/>
    <lineage>
        <taxon>Bacteria</taxon>
        <taxon>Bacillati</taxon>
        <taxon>Bacillota</taxon>
        <taxon>Bacilli</taxon>
        <taxon>Lactobacillales</taxon>
        <taxon>Enterococcaceae</taxon>
        <taxon>Enterococcus</taxon>
    </lineage>
</organism>
<comment type="similarity">
    <text evidence="2">Belongs to the VirD4/TraG family.</text>
</comment>
<dbReference type="GO" id="GO:0005886">
    <property type="term" value="C:plasma membrane"/>
    <property type="evidence" value="ECO:0007669"/>
    <property type="project" value="UniProtKB-SubCell"/>
</dbReference>
<dbReference type="InterPro" id="IPR027417">
    <property type="entry name" value="P-loop_NTPase"/>
</dbReference>
<dbReference type="InterPro" id="IPR003688">
    <property type="entry name" value="TraG/VirD4"/>
</dbReference>
<keyword evidence="5 7" id="KW-1133">Transmembrane helix</keyword>
<dbReference type="CDD" id="cd01127">
    <property type="entry name" value="TrwB_TraG_TraD_VirD4"/>
    <property type="match status" value="2"/>
</dbReference>
<name>A0A1Y4QQX3_9ENTE</name>
<evidence type="ECO:0000256" key="4">
    <source>
        <dbReference type="ARBA" id="ARBA00022692"/>
    </source>
</evidence>
<keyword evidence="3" id="KW-1003">Cell membrane</keyword>
<evidence type="ECO:0000256" key="6">
    <source>
        <dbReference type="ARBA" id="ARBA00023136"/>
    </source>
</evidence>
<evidence type="ECO:0000259" key="8">
    <source>
        <dbReference type="Pfam" id="PF12696"/>
    </source>
</evidence>
<feature type="domain" description="TraD/TraG TraM recognition site" evidence="8">
    <location>
        <begin position="583"/>
        <end position="679"/>
    </location>
</feature>
<accession>A0A1Y4QQX3</accession>
<sequence>MQKAKEVFEIKKKSNFREKKQFSPIRRYKVDGEGLPIERKPKRAKFILIAVVMFIVLFLIMNYLFQVIAGGIRLFSTLPDKSEFFNYWQALGGYSPQKTFHFDTISMFFALLSLFINLIGYYKLHFTFGDENVGQKGDDRLTTIKELKKQYPAIPESVTEFEGLGGLPISHYNHQYFIDRTTSHAKIVGPTRSGKDETIGIPMIDIISRAKEKASMLVNDAKGEMYAASYETLRKRGYDVEVLNLLEPLQSMGDNQLELALEAYLEKDYAKAQSLIGTLTWMMYNDPNAKDTFWQKAAAKSVSAMALALIEEAMKHNEIDKVSMYNVTQMLVNIASVNVVDPITGVSHNQLDDYFKGLPQTSIAKAQYATVNMSAKNTRSSILATANEGLQIFYSNEAIIKMTSKSSIDLKRIGFPRTLTVNFESKYFNEIIYATFKRGERLIGQETLKINAVGKARVNFKYKLQKGDQIIISREKNVTHARHTQTFEFERPPIFENNQVKKDEYTGEICYQRNFSLKCISEERIEGLLSVEMAYSERPVAIFMILPDYDTKDHVLASIFVSQLYYVLAENASKTRGQKTHLRVHFILNEFGNMPAIDDMASKMTVSAGRNILWYLFVQSNEQITSKYGNEIGKTIQDNCQNQIFINSNTSDTIEDFSKRAGTYTDISKSKSKKFASMDASQNLNIDNNRLIPYGRASQLLEGENIVIRSAYRRDLKGRKIRPFAIFNHGETEMPYRYTFLAKQFDTSRSWDEFEIPSQHRHLKVEDLAVNLDWFIPKNWRKNENGELELNLGAIVEDEEEQSSINKEQKKLFVEYKNQPIFDLTGEQSVRAKSMLSNALSQKSVPNQIINELLEMDMQAALIILSNWLSDFDDPEQTKEIIHYFVNKREEITKKLTNA</sequence>
<evidence type="ECO:0000256" key="2">
    <source>
        <dbReference type="ARBA" id="ARBA00008806"/>
    </source>
</evidence>
<evidence type="ECO:0000256" key="7">
    <source>
        <dbReference type="SAM" id="Phobius"/>
    </source>
</evidence>
<gene>
    <name evidence="9" type="ORF">B5E88_12135</name>
</gene>
<evidence type="ECO:0000256" key="1">
    <source>
        <dbReference type="ARBA" id="ARBA00004651"/>
    </source>
</evidence>
<dbReference type="Pfam" id="PF12696">
    <property type="entry name" value="TraG-D_C"/>
    <property type="match status" value="1"/>
</dbReference>
<dbReference type="InterPro" id="IPR051539">
    <property type="entry name" value="T4SS-coupling_protein"/>
</dbReference>
<keyword evidence="6 7" id="KW-0472">Membrane</keyword>
<proteinExistence type="inferred from homology"/>
<dbReference type="PANTHER" id="PTHR37937:SF1">
    <property type="entry name" value="CONJUGATIVE TRANSFER: DNA TRANSPORT"/>
    <property type="match status" value="1"/>
</dbReference>
<dbReference type="Pfam" id="PF02534">
    <property type="entry name" value="T4SS-DNA_transf"/>
    <property type="match status" value="1"/>
</dbReference>
<comment type="subcellular location">
    <subcellularLocation>
        <location evidence="1">Cell membrane</location>
        <topology evidence="1">Multi-pass membrane protein</topology>
    </subcellularLocation>
</comment>
<evidence type="ECO:0000256" key="5">
    <source>
        <dbReference type="ARBA" id="ARBA00022989"/>
    </source>
</evidence>
<feature type="transmembrane region" description="Helical" evidence="7">
    <location>
        <begin position="46"/>
        <end position="65"/>
    </location>
</feature>
<reference evidence="10" key="1">
    <citation type="submission" date="2017-04" db="EMBL/GenBank/DDBJ databases">
        <title>Function of individual gut microbiota members based on whole genome sequencing of pure cultures obtained from chicken caecum.</title>
        <authorList>
            <person name="Medvecky M."/>
            <person name="Cejkova D."/>
            <person name="Polansky O."/>
            <person name="Karasova D."/>
            <person name="Kubasova T."/>
            <person name="Cizek A."/>
            <person name="Rychlik I."/>
        </authorList>
    </citation>
    <scope>NUCLEOTIDE SEQUENCE [LARGE SCALE GENOMIC DNA]</scope>
    <source>
        <strain evidence="10">An144</strain>
    </source>
</reference>
<comment type="caution">
    <text evidence="9">The sequence shown here is derived from an EMBL/GenBank/DDBJ whole genome shotgun (WGS) entry which is preliminary data.</text>
</comment>
<evidence type="ECO:0000256" key="3">
    <source>
        <dbReference type="ARBA" id="ARBA00022475"/>
    </source>
</evidence>
<dbReference type="NCBIfam" id="NF045973">
    <property type="entry name" value="conju_CD1115"/>
    <property type="match status" value="1"/>
</dbReference>
<dbReference type="EMBL" id="NFLC01000053">
    <property type="protein sequence ID" value="OUQ07480.1"/>
    <property type="molecule type" value="Genomic_DNA"/>
</dbReference>
<dbReference type="AlphaFoldDB" id="A0A1Y4QQX3"/>
<dbReference type="Proteomes" id="UP000196074">
    <property type="component" value="Unassembled WGS sequence"/>
</dbReference>
<dbReference type="InterPro" id="IPR032689">
    <property type="entry name" value="TraG-D_C"/>
</dbReference>
<evidence type="ECO:0000313" key="9">
    <source>
        <dbReference type="EMBL" id="OUQ07480.1"/>
    </source>
</evidence>
<dbReference type="RefSeq" id="WP_087216330.1">
    <property type="nucleotide sequence ID" value="NZ_NFLC01000053.1"/>
</dbReference>
<dbReference type="PANTHER" id="PTHR37937">
    <property type="entry name" value="CONJUGATIVE TRANSFER: DNA TRANSPORT"/>
    <property type="match status" value="1"/>
</dbReference>
<evidence type="ECO:0000313" key="10">
    <source>
        <dbReference type="Proteomes" id="UP000196074"/>
    </source>
</evidence>
<keyword evidence="4 7" id="KW-0812">Transmembrane</keyword>
<dbReference type="Gene3D" id="3.40.50.300">
    <property type="entry name" value="P-loop containing nucleotide triphosphate hydrolases"/>
    <property type="match status" value="1"/>
</dbReference>